<gene>
    <name evidence="1" type="ORF">J21TS3_52780</name>
</gene>
<evidence type="ECO:0000313" key="1">
    <source>
        <dbReference type="EMBL" id="GIO70457.1"/>
    </source>
</evidence>
<sequence length="335" mass="39407">MLLRWSLPIEIYIVNNDEIQTCYKVKFEYKNMEGVVEFISEFAGQKIRNDKTRFSYYITKNIQFTIEDKPDSENISQLIEDRKKLTKTMFKLTNRVIRNLRVHGIIPHLHELVVMDENYDDFLFDSLTPKFSFDNVNWKNVSDLRISILNNLSRYPNDLVKRDSNYLFSMDYIHWEKVREQIIADNPIPTELDLYLNSIEHLRTKNYRLSVLESVIGLEVALTGFLREYLKNRKKFTKKKIDDFLKPEFGLSARLSGLLDLTINPQSLEKVNLETVKSVVNWRNKIVHSIGQIPEGVSEQQIEDGIEQVLMLLIILHNKKNIVHDFPDTIISPLV</sequence>
<evidence type="ECO:0008006" key="3">
    <source>
        <dbReference type="Google" id="ProtNLM"/>
    </source>
</evidence>
<name>A0ABQ4M4P7_9BACL</name>
<dbReference type="Proteomes" id="UP000680638">
    <property type="component" value="Unassembled WGS sequence"/>
</dbReference>
<evidence type="ECO:0000313" key="2">
    <source>
        <dbReference type="Proteomes" id="UP000680638"/>
    </source>
</evidence>
<keyword evidence="2" id="KW-1185">Reference proteome</keyword>
<dbReference type="RefSeq" id="WP_212953262.1">
    <property type="nucleotide sequence ID" value="NZ_BORW01000073.1"/>
</dbReference>
<comment type="caution">
    <text evidence="1">The sequence shown here is derived from an EMBL/GenBank/DDBJ whole genome shotgun (WGS) entry which is preliminary data.</text>
</comment>
<protein>
    <recommendedName>
        <fullName evidence="3">Apea-like HEPN domain-containing protein</fullName>
    </recommendedName>
</protein>
<organism evidence="1 2">
    <name type="scientific">Paenibacillus cookii</name>
    <dbReference type="NCBI Taxonomy" id="157839"/>
    <lineage>
        <taxon>Bacteria</taxon>
        <taxon>Bacillati</taxon>
        <taxon>Bacillota</taxon>
        <taxon>Bacilli</taxon>
        <taxon>Bacillales</taxon>
        <taxon>Paenibacillaceae</taxon>
        <taxon>Paenibacillus</taxon>
    </lineage>
</organism>
<accession>A0ABQ4M4P7</accession>
<proteinExistence type="predicted"/>
<reference evidence="1 2" key="1">
    <citation type="submission" date="2021-03" db="EMBL/GenBank/DDBJ databases">
        <title>Antimicrobial resistance genes in bacteria isolated from Japanese honey, and their potential for conferring macrolide and lincosamide resistance in the American foulbrood pathogen Paenibacillus larvae.</title>
        <authorList>
            <person name="Okamoto M."/>
            <person name="Kumagai M."/>
            <person name="Kanamori H."/>
            <person name="Takamatsu D."/>
        </authorList>
    </citation>
    <scope>NUCLEOTIDE SEQUENCE [LARGE SCALE GENOMIC DNA]</scope>
    <source>
        <strain evidence="1 2">J21TS3</strain>
    </source>
</reference>
<dbReference type="EMBL" id="BORW01000073">
    <property type="protein sequence ID" value="GIO70457.1"/>
    <property type="molecule type" value="Genomic_DNA"/>
</dbReference>